<proteinExistence type="inferred from homology"/>
<protein>
    <recommendedName>
        <fullName evidence="8">ABC3 transporter permease C-terminal domain-containing protein</fullName>
    </recommendedName>
</protein>
<evidence type="ECO:0000256" key="6">
    <source>
        <dbReference type="ARBA" id="ARBA00038076"/>
    </source>
</evidence>
<keyword evidence="3 7" id="KW-0812">Transmembrane</keyword>
<dbReference type="Proteomes" id="UP000002415">
    <property type="component" value="Chromosome"/>
</dbReference>
<name>A7HK62_FERNB</name>
<dbReference type="GO" id="GO:0022857">
    <property type="term" value="F:transmembrane transporter activity"/>
    <property type="evidence" value="ECO:0007669"/>
    <property type="project" value="TreeGrafter"/>
</dbReference>
<feature type="transmembrane region" description="Helical" evidence="7">
    <location>
        <begin position="759"/>
        <end position="781"/>
    </location>
</feature>
<dbReference type="GO" id="GO:0005886">
    <property type="term" value="C:plasma membrane"/>
    <property type="evidence" value="ECO:0007669"/>
    <property type="project" value="UniProtKB-SubCell"/>
</dbReference>
<evidence type="ECO:0000256" key="3">
    <source>
        <dbReference type="ARBA" id="ARBA00022692"/>
    </source>
</evidence>
<dbReference type="InterPro" id="IPR003838">
    <property type="entry name" value="ABC3_permease_C"/>
</dbReference>
<dbReference type="HOGENOM" id="CLU_334317_0_0_0"/>
<dbReference type="STRING" id="381764.Fnod_0430"/>
<evidence type="ECO:0000256" key="7">
    <source>
        <dbReference type="SAM" id="Phobius"/>
    </source>
</evidence>
<feature type="transmembrane region" description="Helical" evidence="7">
    <location>
        <begin position="846"/>
        <end position="866"/>
    </location>
</feature>
<dbReference type="eggNOG" id="COG0577">
    <property type="taxonomic scope" value="Bacteria"/>
</dbReference>
<evidence type="ECO:0000256" key="1">
    <source>
        <dbReference type="ARBA" id="ARBA00004651"/>
    </source>
</evidence>
<feature type="transmembrane region" description="Helical" evidence="7">
    <location>
        <begin position="400"/>
        <end position="417"/>
    </location>
</feature>
<dbReference type="EMBL" id="CP000771">
    <property type="protein sequence ID" value="ABS60295.1"/>
    <property type="molecule type" value="Genomic_DNA"/>
</dbReference>
<sequence>MISMILKIAFRNFAKHWKIGLLAILGTFVATMLLIGGLSLNDSVNIYLKQKITKNFGKIDLVIKDKSDTIFLPKAINSDKVEIALKQFGEVTDFVPVKLAQITAKIGSKYVDMYAIAVSEKFQKYIEKSVEKITISSDTAQAFNLKIGDEIEIISSKGTYKVRIEAFGKDELNFRGETGSSNGTIFLPESLFEEYGIYPLKEPNAYFVTLDLPVEEHEKFAEKLKEVEGSIRTNAVKYRLATSPLNKIIGYLFIGFSGFSILSSFLFIASFFGILAEERKISLGVLRAIGYSRAQMFWILFLEGLAYLILSEIVGAIAGVGFGRYLLYKVNSFQRTDELFAFVQDKIPFNIKFLSVIFGIFIAAIVPMIILTCKSIEFSNISPSILYGGRNIEGKKRSKAFNALAILVVILFLFVLYRTSLNYFLLGILSLIPIIINFIGEINRKNIVTFVYGLAILISIVPLLSSGTAKDFLIRSGFVLIGSIYSIFGLLPYLKLLFEKFKSIHIVLAISYIEKYKKRNFIIFVVYSITLILILVSAIVPTSISKYIESKKEEGAFGYNFIIIENPIKSFFGSYKYLNDEEFKKKFEKLVPIQLVEVSKLGEKRKYSFIISSQEIFEKLVLPSEKLMKDLSKINPKEIPDKSIYISKNFADVDKGTSLTLTIKGILPGISRKLTESFVVQGVYDPTEALLPMDGIIIWKDKKIFGSISGYVGVIKDKNKALEAQEFVTRKFDAAVYLTAEIEKMYTAIDNLVTLSLQLFYLGFFAGFAGLAIITFRNVYARKKDIGMLRAIGTDGNTIFKMFIFEGLIVVFVATIVAVISSIFVINDLIKFVSPLLPSFKIVIPYGKVLLTLLSVFGLTTVFVSIPADLSRKIPPSEAIRVFD</sequence>
<feature type="transmembrane region" description="Helical" evidence="7">
    <location>
        <begin position="472"/>
        <end position="494"/>
    </location>
</feature>
<feature type="transmembrane region" description="Helical" evidence="7">
    <location>
        <begin position="297"/>
        <end position="327"/>
    </location>
</feature>
<evidence type="ECO:0000313" key="10">
    <source>
        <dbReference type="Proteomes" id="UP000002415"/>
    </source>
</evidence>
<keyword evidence="5 7" id="KW-0472">Membrane</keyword>
<evidence type="ECO:0000313" key="9">
    <source>
        <dbReference type="EMBL" id="ABS60295.1"/>
    </source>
</evidence>
<evidence type="ECO:0000256" key="2">
    <source>
        <dbReference type="ARBA" id="ARBA00022475"/>
    </source>
</evidence>
<feature type="transmembrane region" description="Helical" evidence="7">
    <location>
        <begin position="521"/>
        <end position="540"/>
    </location>
</feature>
<comment type="subcellular location">
    <subcellularLocation>
        <location evidence="1">Cell membrane</location>
        <topology evidence="1">Multi-pass membrane protein</topology>
    </subcellularLocation>
</comment>
<feature type="transmembrane region" description="Helical" evidence="7">
    <location>
        <begin position="447"/>
        <end position="466"/>
    </location>
</feature>
<dbReference type="InterPro" id="IPR050250">
    <property type="entry name" value="Macrolide_Exporter_MacB"/>
</dbReference>
<feature type="domain" description="ABC3 transporter permease C-terminal" evidence="8">
    <location>
        <begin position="255"/>
        <end position="383"/>
    </location>
</feature>
<feature type="transmembrane region" description="Helical" evidence="7">
    <location>
        <begin position="423"/>
        <end position="440"/>
    </location>
</feature>
<evidence type="ECO:0000256" key="5">
    <source>
        <dbReference type="ARBA" id="ARBA00023136"/>
    </source>
</evidence>
<accession>A7HK62</accession>
<dbReference type="PANTHER" id="PTHR30572:SF4">
    <property type="entry name" value="ABC TRANSPORTER PERMEASE YTRF"/>
    <property type="match status" value="1"/>
</dbReference>
<feature type="transmembrane region" description="Helical" evidence="7">
    <location>
        <begin position="347"/>
        <end position="371"/>
    </location>
</feature>
<reference evidence="9 10" key="2">
    <citation type="journal article" date="2009" name="Proc. Natl. Acad. Sci. U.S.A.">
        <title>On the chimeric nature, thermophilic origin, and phylogenetic placement of the Thermotogales.</title>
        <authorList>
            <person name="Zhaxybayeva O."/>
            <person name="Swithers K.S."/>
            <person name="Lapierre P."/>
            <person name="Fournier G.P."/>
            <person name="Bickhart D.M."/>
            <person name="DeBoy R.T."/>
            <person name="Nelson K.E."/>
            <person name="Nesbo C.L."/>
            <person name="Doolittle W.F."/>
            <person name="Gogarten J.P."/>
            <person name="Noll K.M."/>
        </authorList>
    </citation>
    <scope>NUCLEOTIDE SEQUENCE [LARGE SCALE GENOMIC DNA]</scope>
    <source>
        <strain evidence="10">ATCC 35602 / DSM 5306 / Rt17-B1</strain>
    </source>
</reference>
<feature type="domain" description="ABC3 transporter permease C-terminal" evidence="8">
    <location>
        <begin position="761"/>
        <end position="876"/>
    </location>
</feature>
<keyword evidence="10" id="KW-1185">Reference proteome</keyword>
<evidence type="ECO:0000259" key="8">
    <source>
        <dbReference type="Pfam" id="PF02687"/>
    </source>
</evidence>
<gene>
    <name evidence="9" type="ordered locus">Fnod_0430</name>
</gene>
<keyword evidence="2" id="KW-1003">Cell membrane</keyword>
<comment type="similarity">
    <text evidence="6">Belongs to the ABC-4 integral membrane protein family.</text>
</comment>
<feature type="transmembrane region" description="Helical" evidence="7">
    <location>
        <begin position="248"/>
        <end position="276"/>
    </location>
</feature>
<feature type="transmembrane region" description="Helical" evidence="7">
    <location>
        <begin position="21"/>
        <end position="40"/>
    </location>
</feature>
<keyword evidence="4 7" id="KW-1133">Transmembrane helix</keyword>
<reference evidence="9 10" key="1">
    <citation type="submission" date="2007-07" db="EMBL/GenBank/DDBJ databases">
        <title>Complete sequence of Fervidobacterium nodosum Rt17-B1.</title>
        <authorList>
            <consortium name="US DOE Joint Genome Institute"/>
            <person name="Copeland A."/>
            <person name="Lucas S."/>
            <person name="Lapidus A."/>
            <person name="Barry K."/>
            <person name="Glavina del Rio T."/>
            <person name="Dalin E."/>
            <person name="Tice H."/>
            <person name="Pitluck S."/>
            <person name="Saunders E."/>
            <person name="Brettin T."/>
            <person name="Bruce D."/>
            <person name="Detter J.C."/>
            <person name="Han C."/>
            <person name="Schmutz J."/>
            <person name="Larimer F."/>
            <person name="Land M."/>
            <person name="Hauser L."/>
            <person name="Kyrpides N."/>
            <person name="Mikhailova N."/>
            <person name="Nelson K."/>
            <person name="Gogarten J.P."/>
            <person name="Noll K."/>
            <person name="Richardson P."/>
        </authorList>
    </citation>
    <scope>NUCLEOTIDE SEQUENCE [LARGE SCALE GENOMIC DNA]</scope>
    <source>
        <strain evidence="10">ATCC 35602 / DSM 5306 / Rt17-B1</strain>
    </source>
</reference>
<organism evidence="9 10">
    <name type="scientific">Fervidobacterium nodosum (strain ATCC 35602 / DSM 5306 / Rt17-B1)</name>
    <dbReference type="NCBI Taxonomy" id="381764"/>
    <lineage>
        <taxon>Bacteria</taxon>
        <taxon>Thermotogati</taxon>
        <taxon>Thermotogota</taxon>
        <taxon>Thermotogae</taxon>
        <taxon>Thermotogales</taxon>
        <taxon>Fervidobacteriaceae</taxon>
        <taxon>Fervidobacterium</taxon>
    </lineage>
</organism>
<dbReference type="OrthoDB" id="39370at2"/>
<feature type="transmembrane region" description="Helical" evidence="7">
    <location>
        <begin position="802"/>
        <end position="826"/>
    </location>
</feature>
<dbReference type="KEGG" id="fno:Fnod_0430"/>
<dbReference type="AlphaFoldDB" id="A7HK62"/>
<dbReference type="Pfam" id="PF02687">
    <property type="entry name" value="FtsX"/>
    <property type="match status" value="2"/>
</dbReference>
<evidence type="ECO:0000256" key="4">
    <source>
        <dbReference type="ARBA" id="ARBA00022989"/>
    </source>
</evidence>
<dbReference type="PANTHER" id="PTHR30572">
    <property type="entry name" value="MEMBRANE COMPONENT OF TRANSPORTER-RELATED"/>
    <property type="match status" value="1"/>
</dbReference>